<dbReference type="InterPro" id="IPR013046">
    <property type="entry name" value="GpV/Gp45"/>
</dbReference>
<dbReference type="Pfam" id="PF04717">
    <property type="entry name" value="Phage_base_V"/>
    <property type="match status" value="1"/>
</dbReference>
<organism evidence="2 3">
    <name type="scientific">Roseateles depolymerans</name>
    <dbReference type="NCBI Taxonomy" id="76731"/>
    <lineage>
        <taxon>Bacteria</taxon>
        <taxon>Pseudomonadati</taxon>
        <taxon>Pseudomonadota</taxon>
        <taxon>Betaproteobacteria</taxon>
        <taxon>Burkholderiales</taxon>
        <taxon>Sphaerotilaceae</taxon>
        <taxon>Roseateles</taxon>
    </lineage>
</organism>
<protein>
    <submittedName>
        <fullName evidence="2">Phage baseplate assembly protein V</fullName>
    </submittedName>
</protein>
<evidence type="ECO:0000313" key="3">
    <source>
        <dbReference type="Proteomes" id="UP000249633"/>
    </source>
</evidence>
<accession>A0A2W5FLQ5</accession>
<dbReference type="Gene3D" id="6.20.150.10">
    <property type="match status" value="1"/>
</dbReference>
<comment type="caution">
    <text evidence="2">The sequence shown here is derived from an EMBL/GenBank/DDBJ whole genome shotgun (WGS) entry which is preliminary data.</text>
</comment>
<dbReference type="InterPro" id="IPR037026">
    <property type="entry name" value="Vgr_OB-fold_dom_sf"/>
</dbReference>
<dbReference type="NCBIfam" id="TIGR01644">
    <property type="entry name" value="phage_P2_V"/>
    <property type="match status" value="1"/>
</dbReference>
<gene>
    <name evidence="2" type="ORF">DI603_15050</name>
</gene>
<dbReference type="InterPro" id="IPR006531">
    <property type="entry name" value="Gp5/Vgr_OB"/>
</dbReference>
<dbReference type="EMBL" id="QFOD01000014">
    <property type="protein sequence ID" value="PZP30439.1"/>
    <property type="molecule type" value="Genomic_DNA"/>
</dbReference>
<evidence type="ECO:0000259" key="1">
    <source>
        <dbReference type="Pfam" id="PF04717"/>
    </source>
</evidence>
<evidence type="ECO:0000313" key="2">
    <source>
        <dbReference type="EMBL" id="PZP30439.1"/>
    </source>
</evidence>
<feature type="domain" description="Gp5/Type VI secretion system Vgr protein OB-fold" evidence="1">
    <location>
        <begin position="19"/>
        <end position="85"/>
    </location>
</feature>
<sequence length="206" mass="21987">MESPHVSELIRRIENLLRLGTISHVNAKGYRVRVAAGGLASNWLPWLSVRAGTTRTWSPPTVGEQCLLISPGGDLVNGVALVGLFSDAIPPNDDRDNVDATHYPDGTVHEYDHEAHRDLLKCVGDVLRQIEGNVLFDVKGDITHQAQGAVVIASETSITLRVGDAKLELTPEGIKATPDVIAGGISQVNHVHGGVRSGNDKSSKPS</sequence>
<dbReference type="Proteomes" id="UP000249633">
    <property type="component" value="Unassembled WGS sequence"/>
</dbReference>
<name>A0A2W5FLQ5_9BURK</name>
<dbReference type="AlphaFoldDB" id="A0A2W5FLQ5"/>
<reference evidence="2 3" key="1">
    <citation type="submission" date="2017-08" db="EMBL/GenBank/DDBJ databases">
        <title>Infants hospitalized years apart are colonized by the same room-sourced microbial strains.</title>
        <authorList>
            <person name="Brooks B."/>
            <person name="Olm M.R."/>
            <person name="Firek B.A."/>
            <person name="Baker R."/>
            <person name="Thomas B.C."/>
            <person name="Morowitz M.J."/>
            <person name="Banfield J.F."/>
        </authorList>
    </citation>
    <scope>NUCLEOTIDE SEQUENCE [LARGE SCALE GENOMIC DNA]</scope>
    <source>
        <strain evidence="2">S2_012_000_R2_81</strain>
    </source>
</reference>
<proteinExistence type="predicted"/>
<dbReference type="Gene3D" id="2.40.50.230">
    <property type="entry name" value="Gp5 N-terminal domain"/>
    <property type="match status" value="1"/>
</dbReference>